<feature type="transmembrane region" description="Helical" evidence="6">
    <location>
        <begin position="90"/>
        <end position="110"/>
    </location>
</feature>
<dbReference type="SUPFAM" id="SSF103481">
    <property type="entry name" value="Multidrug resistance efflux transporter EmrE"/>
    <property type="match status" value="2"/>
</dbReference>
<evidence type="ECO:0000313" key="8">
    <source>
        <dbReference type="EMBL" id="CAB3684567.1"/>
    </source>
</evidence>
<feature type="transmembrane region" description="Helical" evidence="6">
    <location>
        <begin position="213"/>
        <end position="232"/>
    </location>
</feature>
<feature type="transmembrane region" description="Helical" evidence="6">
    <location>
        <begin position="181"/>
        <end position="201"/>
    </location>
</feature>
<dbReference type="InterPro" id="IPR050638">
    <property type="entry name" value="AA-Vitamin_Transporters"/>
</dbReference>
<sequence>MRLIPVALALFWGLNWPAVKIVLSICPPFTLRLLGLGSGALLLLALARAKRLPLLPPRDAWLGIVVGGILAVAVFNLAVAWAQLSTSTSRAAVLTFTMPMMSALLAWAVLGERLDRRRGLALLLGGAGVAVLAWPVLHAVFAEHDLAAARGLVFPLTAAFGWAAGTVYLKRWPVSGHRIVITAWQLAVGAACALAGVLLAGESFPVQGWDGRVAAALTFHIVLGTAVAYWLWFVLSERVSATVAALTTLMVPVVGVLGAMALVGDRPAPADWWGFALVLAGAALIVLNLGAKKSPARAPG</sequence>
<evidence type="ECO:0000256" key="3">
    <source>
        <dbReference type="ARBA" id="ARBA00022692"/>
    </source>
</evidence>
<name>A0A6S7AUB3_9BURK</name>
<evidence type="ECO:0000256" key="5">
    <source>
        <dbReference type="ARBA" id="ARBA00023136"/>
    </source>
</evidence>
<dbReference type="PANTHER" id="PTHR32322">
    <property type="entry name" value="INNER MEMBRANE TRANSPORTER"/>
    <property type="match status" value="1"/>
</dbReference>
<evidence type="ECO:0000256" key="2">
    <source>
        <dbReference type="ARBA" id="ARBA00022475"/>
    </source>
</evidence>
<gene>
    <name evidence="8" type="primary">yijE_3</name>
    <name evidence="8" type="ORF">LMG3458_01791</name>
</gene>
<feature type="transmembrane region" description="Helical" evidence="6">
    <location>
        <begin position="239"/>
        <end position="260"/>
    </location>
</feature>
<evidence type="ECO:0000256" key="1">
    <source>
        <dbReference type="ARBA" id="ARBA00004651"/>
    </source>
</evidence>
<feature type="transmembrane region" description="Helical" evidence="6">
    <location>
        <begin position="122"/>
        <end position="141"/>
    </location>
</feature>
<feature type="domain" description="EamA" evidence="7">
    <location>
        <begin position="6"/>
        <end position="132"/>
    </location>
</feature>
<dbReference type="Pfam" id="PF00892">
    <property type="entry name" value="EamA"/>
    <property type="match status" value="2"/>
</dbReference>
<keyword evidence="5 6" id="KW-0472">Membrane</keyword>
<evidence type="ECO:0000313" key="9">
    <source>
        <dbReference type="Proteomes" id="UP000494111"/>
    </source>
</evidence>
<dbReference type="InterPro" id="IPR000620">
    <property type="entry name" value="EamA_dom"/>
</dbReference>
<dbReference type="PANTHER" id="PTHR32322:SF18">
    <property type="entry name" value="S-ADENOSYLMETHIONINE_S-ADENOSYLHOMOCYSTEINE TRANSPORTER"/>
    <property type="match status" value="1"/>
</dbReference>
<keyword evidence="3 6" id="KW-0812">Transmembrane</keyword>
<dbReference type="Proteomes" id="UP000494111">
    <property type="component" value="Unassembled WGS sequence"/>
</dbReference>
<dbReference type="InterPro" id="IPR037185">
    <property type="entry name" value="EmrE-like"/>
</dbReference>
<feature type="domain" description="EamA" evidence="7">
    <location>
        <begin position="150"/>
        <end position="286"/>
    </location>
</feature>
<feature type="transmembrane region" description="Helical" evidence="6">
    <location>
        <begin position="61"/>
        <end position="84"/>
    </location>
</feature>
<comment type="subcellular location">
    <subcellularLocation>
        <location evidence="1">Cell membrane</location>
        <topology evidence="1">Multi-pass membrane protein</topology>
    </subcellularLocation>
</comment>
<dbReference type="RefSeq" id="WP_175192477.1">
    <property type="nucleotide sequence ID" value="NZ_CADIJO010000005.1"/>
</dbReference>
<organism evidence="8 9">
    <name type="scientific">Achromobacter deleyi</name>
    <dbReference type="NCBI Taxonomy" id="1353891"/>
    <lineage>
        <taxon>Bacteria</taxon>
        <taxon>Pseudomonadati</taxon>
        <taxon>Pseudomonadota</taxon>
        <taxon>Betaproteobacteria</taxon>
        <taxon>Burkholderiales</taxon>
        <taxon>Alcaligenaceae</taxon>
        <taxon>Achromobacter</taxon>
    </lineage>
</organism>
<dbReference type="EMBL" id="CADIJO010000005">
    <property type="protein sequence ID" value="CAB3684567.1"/>
    <property type="molecule type" value="Genomic_DNA"/>
</dbReference>
<dbReference type="GO" id="GO:0005886">
    <property type="term" value="C:plasma membrane"/>
    <property type="evidence" value="ECO:0007669"/>
    <property type="project" value="UniProtKB-SubCell"/>
</dbReference>
<accession>A0A6S7AUB3</accession>
<reference evidence="8 9" key="1">
    <citation type="submission" date="2020-04" db="EMBL/GenBank/DDBJ databases">
        <authorList>
            <person name="De Canck E."/>
        </authorList>
    </citation>
    <scope>NUCLEOTIDE SEQUENCE [LARGE SCALE GENOMIC DNA]</scope>
    <source>
        <strain evidence="8 9">LMG 3458</strain>
    </source>
</reference>
<dbReference type="AlphaFoldDB" id="A0A6S7AUB3"/>
<keyword evidence="2" id="KW-1003">Cell membrane</keyword>
<evidence type="ECO:0000259" key="7">
    <source>
        <dbReference type="Pfam" id="PF00892"/>
    </source>
</evidence>
<feature type="transmembrane region" description="Helical" evidence="6">
    <location>
        <begin position="147"/>
        <end position="169"/>
    </location>
</feature>
<protein>
    <submittedName>
        <fullName evidence="8">Putative cystine transporter YijE</fullName>
    </submittedName>
</protein>
<feature type="transmembrane region" description="Helical" evidence="6">
    <location>
        <begin position="272"/>
        <end position="291"/>
    </location>
</feature>
<evidence type="ECO:0000256" key="4">
    <source>
        <dbReference type="ARBA" id="ARBA00022989"/>
    </source>
</evidence>
<evidence type="ECO:0000256" key="6">
    <source>
        <dbReference type="SAM" id="Phobius"/>
    </source>
</evidence>
<keyword evidence="4 6" id="KW-1133">Transmembrane helix</keyword>
<proteinExistence type="predicted"/>
<feature type="transmembrane region" description="Helical" evidence="6">
    <location>
        <begin position="30"/>
        <end position="49"/>
    </location>
</feature>